<keyword evidence="10" id="KW-0325">Glycoprotein</keyword>
<dbReference type="CDD" id="cd08760">
    <property type="entry name" value="Cyt_b561_FRRS1_like"/>
    <property type="match status" value="1"/>
</dbReference>
<dbReference type="Pfam" id="PF03351">
    <property type="entry name" value="DOMON"/>
    <property type="match status" value="1"/>
</dbReference>
<dbReference type="PROSITE" id="PS50939">
    <property type="entry name" value="CYTOCHROME_B561"/>
    <property type="match status" value="1"/>
</dbReference>
<dbReference type="PROSITE" id="PS50836">
    <property type="entry name" value="DOMON"/>
    <property type="match status" value="1"/>
</dbReference>
<evidence type="ECO:0000256" key="3">
    <source>
        <dbReference type="ARBA" id="ARBA00009195"/>
    </source>
</evidence>
<feature type="transmembrane region" description="Helical" evidence="12">
    <location>
        <begin position="527"/>
        <end position="548"/>
    </location>
</feature>
<keyword evidence="9 12" id="KW-0472">Membrane</keyword>
<evidence type="ECO:0000313" key="17">
    <source>
        <dbReference type="Proteomes" id="UP000765507"/>
    </source>
</evidence>
<dbReference type="SMART" id="SM00665">
    <property type="entry name" value="B561"/>
    <property type="match status" value="1"/>
</dbReference>
<feature type="domain" description="DOMON" evidence="13">
    <location>
        <begin position="264"/>
        <end position="381"/>
    </location>
</feature>
<keyword evidence="17" id="KW-1185">Reference proteome</keyword>
<comment type="cofactor">
    <cofactor evidence="1">
        <name>heme b</name>
        <dbReference type="ChEBI" id="CHEBI:60344"/>
    </cofactor>
</comment>
<evidence type="ECO:0000256" key="2">
    <source>
        <dbReference type="ARBA" id="ARBA00004141"/>
    </source>
</evidence>
<evidence type="ECO:0000256" key="12">
    <source>
        <dbReference type="SAM" id="Phobius"/>
    </source>
</evidence>
<dbReference type="EMBL" id="JAHGAV010000060">
    <property type="protein sequence ID" value="KAG6934229.1"/>
    <property type="molecule type" value="Genomic_DNA"/>
</dbReference>
<feature type="transmembrane region" description="Helical" evidence="12">
    <location>
        <begin position="494"/>
        <end position="515"/>
    </location>
</feature>
<dbReference type="SMART" id="SM00664">
    <property type="entry name" value="DoH"/>
    <property type="match status" value="1"/>
</dbReference>
<dbReference type="Gene3D" id="2.60.40.4060">
    <property type="entry name" value="Reeler domain"/>
    <property type="match status" value="1"/>
</dbReference>
<evidence type="ECO:0000259" key="15">
    <source>
        <dbReference type="PROSITE" id="PS51019"/>
    </source>
</evidence>
<comment type="subcellular location">
    <subcellularLocation>
        <location evidence="2">Membrane</location>
        <topology evidence="2">Multi-pass membrane protein</topology>
    </subcellularLocation>
</comment>
<dbReference type="GO" id="GO:0016020">
    <property type="term" value="C:membrane"/>
    <property type="evidence" value="ECO:0007669"/>
    <property type="project" value="UniProtKB-SubCell"/>
</dbReference>
<feature type="region of interest" description="Disordered" evidence="11">
    <location>
        <begin position="30"/>
        <end position="66"/>
    </location>
</feature>
<feature type="domain" description="Reelin" evidence="15">
    <location>
        <begin position="87"/>
        <end position="246"/>
    </location>
</feature>
<dbReference type="CDD" id="cd09628">
    <property type="entry name" value="DOMON_SDR_2_like"/>
    <property type="match status" value="1"/>
</dbReference>
<evidence type="ECO:0000256" key="11">
    <source>
        <dbReference type="SAM" id="MobiDB-lite"/>
    </source>
</evidence>
<sequence>GEAPAPRLLAVPAAGRGSISPAGMRLRRLRPRPSLAELPPPWGPLSVRSRRRCQSAARGNRGERRSQPGARMEDWVYCLFLFCVVFCARILGFPDGEITPACDSMLPNHGNSVSQTTSAPYRISTSSTSFDPGNNITVTLQGIDNSNFKGFLLQARAVRGDGIVGTFQIIDPNTQGLLCNQVQNSSMSHTNRNSKQNVTAIWVAPSGTGNVQFRATVVQNLSVFWADVRSQTLVSSSSPVDSTSGREGCGTWKFCFSSPTGCNPDDPNCYFMSSESLGGDAFKFEMSGLSDGYIAIGFSDDTQMGNDDIYICGKNATGQIEVQRAFSTGRTSPNILSLGDVQSIMTSFNNGIINCSFITRNPISTQSKAASNLYFIFLAQGPSSAGQIQKHPRTPFITPQKVNISGYEAVGGTSSTPSIIKAHGALMLIAWMTTGSIGMIFARYLKNAIRKTLLGKDIWFQIHLSLMVITVAETITAFVLAFVAAMGWASDAEAHAVIGCIVMILSFFQPMIAFFRPSPQSKRRFIFNWFHAVNALVIKVLAVAVIFLGLQMLDPSPSQWMVKTMGGFVGWEALVYIMLDGNAWLKKKEKYEDPHRKIKNEMVLFLIYTCGNLAFLIALLVGIGKS</sequence>
<reference evidence="16 17" key="1">
    <citation type="journal article" date="2020" name="G3 (Bethesda)">
        <title>Draft Genome of the Common Snapping Turtle, Chelydra serpentina, a Model for Phenotypic Plasticity in Reptiles.</title>
        <authorList>
            <person name="Das D."/>
            <person name="Singh S.K."/>
            <person name="Bierstedt J."/>
            <person name="Erickson A."/>
            <person name="Galli G.L.J."/>
            <person name="Crossley D.A. 2nd"/>
            <person name="Rhen T."/>
        </authorList>
    </citation>
    <scope>NUCLEOTIDE SEQUENCE [LARGE SCALE GENOMIC DNA]</scope>
    <source>
        <strain evidence="16">KW</strain>
    </source>
</reference>
<feature type="transmembrane region" description="Helical" evidence="12">
    <location>
        <begin position="424"/>
        <end position="445"/>
    </location>
</feature>
<dbReference type="PROSITE" id="PS51019">
    <property type="entry name" value="REELIN"/>
    <property type="match status" value="1"/>
</dbReference>
<evidence type="ECO:0000256" key="10">
    <source>
        <dbReference type="ARBA" id="ARBA00023180"/>
    </source>
</evidence>
<evidence type="ECO:0000256" key="9">
    <source>
        <dbReference type="ARBA" id="ARBA00023136"/>
    </source>
</evidence>
<feature type="non-terminal residue" evidence="16">
    <location>
        <position position="626"/>
    </location>
</feature>
<dbReference type="PANTHER" id="PTHR45828:SF43">
    <property type="entry name" value="REELIN DOMAIN-CONTAINING PROTEIN"/>
    <property type="match status" value="1"/>
</dbReference>
<dbReference type="CDD" id="cd08544">
    <property type="entry name" value="Reeler"/>
    <property type="match status" value="1"/>
</dbReference>
<dbReference type="AlphaFoldDB" id="A0A8T1SZE1"/>
<dbReference type="InterPro" id="IPR051237">
    <property type="entry name" value="Ferric-chelate_Red/DefProt"/>
</dbReference>
<keyword evidence="8" id="KW-0408">Iron</keyword>
<keyword evidence="6" id="KW-0249">Electron transport</keyword>
<feature type="domain" description="Cytochrome b561" evidence="14">
    <location>
        <begin position="385"/>
        <end position="588"/>
    </location>
</feature>
<dbReference type="InterPro" id="IPR005018">
    <property type="entry name" value="DOMON_domain"/>
</dbReference>
<organism evidence="16 17">
    <name type="scientific">Chelydra serpentina</name>
    <name type="common">Snapping turtle</name>
    <name type="synonym">Testudo serpentina</name>
    <dbReference type="NCBI Taxonomy" id="8475"/>
    <lineage>
        <taxon>Eukaryota</taxon>
        <taxon>Metazoa</taxon>
        <taxon>Chordata</taxon>
        <taxon>Craniata</taxon>
        <taxon>Vertebrata</taxon>
        <taxon>Euteleostomi</taxon>
        <taxon>Archelosauria</taxon>
        <taxon>Testudinata</taxon>
        <taxon>Testudines</taxon>
        <taxon>Cryptodira</taxon>
        <taxon>Durocryptodira</taxon>
        <taxon>Americhelydia</taxon>
        <taxon>Chelydroidea</taxon>
        <taxon>Chelydridae</taxon>
        <taxon>Chelydra</taxon>
    </lineage>
</organism>
<evidence type="ECO:0000256" key="7">
    <source>
        <dbReference type="ARBA" id="ARBA00022989"/>
    </source>
</evidence>
<dbReference type="InterPro" id="IPR006593">
    <property type="entry name" value="Cyt_b561/ferric_Rdtase_TM"/>
</dbReference>
<dbReference type="FunFam" id="2.60.40.4060:FF:000003">
    <property type="entry name" value="Ferric chelate reductase 1"/>
    <property type="match status" value="1"/>
</dbReference>
<evidence type="ECO:0000256" key="4">
    <source>
        <dbReference type="ARBA" id="ARBA00022448"/>
    </source>
</evidence>
<protein>
    <submittedName>
        <fullName evidence="16">Zgc163022</fullName>
    </submittedName>
</protein>
<dbReference type="OrthoDB" id="2419613at2759"/>
<feature type="transmembrane region" description="Helical" evidence="12">
    <location>
        <begin position="602"/>
        <end position="623"/>
    </location>
</feature>
<keyword evidence="5 12" id="KW-0812">Transmembrane</keyword>
<keyword evidence="4" id="KW-0813">Transport</keyword>
<gene>
    <name evidence="16" type="ORF">G0U57_017635</name>
</gene>
<evidence type="ECO:0000256" key="5">
    <source>
        <dbReference type="ARBA" id="ARBA00022692"/>
    </source>
</evidence>
<feature type="transmembrane region" description="Helical" evidence="12">
    <location>
        <begin position="466"/>
        <end position="488"/>
    </location>
</feature>
<dbReference type="InterPro" id="IPR042307">
    <property type="entry name" value="Reeler_sf"/>
</dbReference>
<proteinExistence type="inferred from homology"/>
<keyword evidence="7 12" id="KW-1133">Transmembrane helix</keyword>
<dbReference type="InterPro" id="IPR002861">
    <property type="entry name" value="Reeler_dom"/>
</dbReference>
<dbReference type="PANTHER" id="PTHR45828">
    <property type="entry name" value="CYTOCHROME B561/FERRIC REDUCTASE TRANSMEMBRANE"/>
    <property type="match status" value="1"/>
</dbReference>
<comment type="similarity">
    <text evidence="3">Belongs to the FRRS1 family.</text>
</comment>
<name>A0A8T1SZE1_CHESE</name>
<feature type="transmembrane region" description="Helical" evidence="12">
    <location>
        <begin position="560"/>
        <end position="581"/>
    </location>
</feature>
<evidence type="ECO:0000259" key="14">
    <source>
        <dbReference type="PROSITE" id="PS50939"/>
    </source>
</evidence>
<dbReference type="Proteomes" id="UP000765507">
    <property type="component" value="Unassembled WGS sequence"/>
</dbReference>
<evidence type="ECO:0000259" key="13">
    <source>
        <dbReference type="PROSITE" id="PS50836"/>
    </source>
</evidence>
<evidence type="ECO:0000313" key="16">
    <source>
        <dbReference type="EMBL" id="KAG6934229.1"/>
    </source>
</evidence>
<comment type="caution">
    <text evidence="16">The sequence shown here is derived from an EMBL/GenBank/DDBJ whole genome shotgun (WGS) entry which is preliminary data.</text>
</comment>
<dbReference type="Pfam" id="PF02014">
    <property type="entry name" value="Reeler"/>
    <property type="match status" value="1"/>
</dbReference>
<evidence type="ECO:0000256" key="1">
    <source>
        <dbReference type="ARBA" id="ARBA00001970"/>
    </source>
</evidence>
<evidence type="ECO:0000256" key="8">
    <source>
        <dbReference type="ARBA" id="ARBA00023004"/>
    </source>
</evidence>
<dbReference type="Gene3D" id="1.20.120.1770">
    <property type="match status" value="1"/>
</dbReference>
<evidence type="ECO:0000256" key="6">
    <source>
        <dbReference type="ARBA" id="ARBA00022982"/>
    </source>
</evidence>
<accession>A0A8T1SZE1</accession>